<dbReference type="InterPro" id="IPR036322">
    <property type="entry name" value="WD40_repeat_dom_sf"/>
</dbReference>
<dbReference type="GO" id="GO:0031145">
    <property type="term" value="P:anaphase-promoting complex-dependent catabolic process"/>
    <property type="evidence" value="ECO:0007669"/>
    <property type="project" value="TreeGrafter"/>
</dbReference>
<dbReference type="Gene3D" id="2.130.10.10">
    <property type="entry name" value="YVTN repeat-like/Quinoprotein amine dehydrogenase"/>
    <property type="match status" value="1"/>
</dbReference>
<dbReference type="PANTHER" id="PTHR19918">
    <property type="entry name" value="CELL DIVISION CYCLE 20 CDC20 FIZZY -RELATED"/>
    <property type="match status" value="1"/>
</dbReference>
<dbReference type="STRING" id="112498.A0A2D3UZ94"/>
<name>A0A2D3UZ94_9PEZI</name>
<dbReference type="GO" id="GO:0005680">
    <property type="term" value="C:anaphase-promoting complex"/>
    <property type="evidence" value="ECO:0007669"/>
    <property type="project" value="TreeGrafter"/>
</dbReference>
<dbReference type="PANTHER" id="PTHR19918:SF5">
    <property type="entry name" value="MEIOSIS-SPECIFIC APC_C ACTIVATOR PROTEIN AMA1"/>
    <property type="match status" value="1"/>
</dbReference>
<dbReference type="GO" id="GO:0010997">
    <property type="term" value="F:anaphase-promoting complex binding"/>
    <property type="evidence" value="ECO:0007669"/>
    <property type="project" value="InterPro"/>
</dbReference>
<sequence length="250" mass="27741">MDVEQSARMLKHSSPVSSSSSSSPDPPSTPRKDNGKRSKTFWNNSAWEQEIMTTPTKSKPRKPRPVPIIPFRVLDAPALRDDYYCSLLSYSPVLKCLAVGLGPHVYLWTESRGKTPTHMPDSLTSHFGSHVTSLSFSSLDGASAILAIGRADGRITLWSPHESEPRFDSEQPSPISCVCFRPNTVRSASMREPSEKINTEELLVGDEEGHVYLYSIQWPGADQRDLFDWHGSMTLLAKIVCHTQQVCGLA</sequence>
<dbReference type="EMBL" id="FJUY01000010">
    <property type="protein sequence ID" value="CZT20808.1"/>
    <property type="molecule type" value="Genomic_DNA"/>
</dbReference>
<evidence type="ECO:0000256" key="2">
    <source>
        <dbReference type="ARBA" id="ARBA00022737"/>
    </source>
</evidence>
<dbReference type="GO" id="GO:1990757">
    <property type="term" value="F:ubiquitin ligase activator activity"/>
    <property type="evidence" value="ECO:0007669"/>
    <property type="project" value="TreeGrafter"/>
</dbReference>
<dbReference type="InterPro" id="IPR015943">
    <property type="entry name" value="WD40/YVTN_repeat-like_dom_sf"/>
</dbReference>
<dbReference type="SUPFAM" id="SSF50978">
    <property type="entry name" value="WD40 repeat-like"/>
    <property type="match status" value="1"/>
</dbReference>
<evidence type="ECO:0000313" key="5">
    <source>
        <dbReference type="Proteomes" id="UP000225277"/>
    </source>
</evidence>
<evidence type="ECO:0000256" key="1">
    <source>
        <dbReference type="ARBA" id="ARBA00022574"/>
    </source>
</evidence>
<dbReference type="InterPro" id="IPR033010">
    <property type="entry name" value="Cdc20/Fizzy"/>
</dbReference>
<gene>
    <name evidence="4" type="ORF">RCC_06666</name>
</gene>
<keyword evidence="5" id="KW-1185">Reference proteome</keyword>
<dbReference type="GO" id="GO:1905786">
    <property type="term" value="P:positive regulation of anaphase-promoting complex-dependent catabolic process"/>
    <property type="evidence" value="ECO:0007669"/>
    <property type="project" value="TreeGrafter"/>
</dbReference>
<feature type="region of interest" description="Disordered" evidence="3">
    <location>
        <begin position="1"/>
        <end position="46"/>
    </location>
</feature>
<dbReference type="Proteomes" id="UP000225277">
    <property type="component" value="Unassembled WGS sequence"/>
</dbReference>
<accession>A0A2D3UZ94</accession>
<dbReference type="AlphaFoldDB" id="A0A2D3UZ94"/>
<protein>
    <submittedName>
        <fullName evidence="4">Uncharacterized protein</fullName>
    </submittedName>
</protein>
<evidence type="ECO:0000256" key="3">
    <source>
        <dbReference type="SAM" id="MobiDB-lite"/>
    </source>
</evidence>
<feature type="compositionally biased region" description="Low complexity" evidence="3">
    <location>
        <begin position="13"/>
        <end position="23"/>
    </location>
</feature>
<reference evidence="4 5" key="1">
    <citation type="submission" date="2016-03" db="EMBL/GenBank/DDBJ databases">
        <authorList>
            <person name="Ploux O."/>
        </authorList>
    </citation>
    <scope>NUCLEOTIDE SEQUENCE [LARGE SCALE GENOMIC DNA]</scope>
    <source>
        <strain evidence="4 5">URUG2</strain>
    </source>
</reference>
<dbReference type="GeneID" id="35601799"/>
<keyword evidence="1" id="KW-0853">WD repeat</keyword>
<keyword evidence="2" id="KW-0677">Repeat</keyword>
<dbReference type="RefSeq" id="XP_023627697.1">
    <property type="nucleotide sequence ID" value="XM_023771929.1"/>
</dbReference>
<dbReference type="OrthoDB" id="10263272at2759"/>
<proteinExistence type="predicted"/>
<evidence type="ECO:0000313" key="4">
    <source>
        <dbReference type="EMBL" id="CZT20808.1"/>
    </source>
</evidence>
<organism evidence="4 5">
    <name type="scientific">Ramularia collo-cygni</name>
    <dbReference type="NCBI Taxonomy" id="112498"/>
    <lineage>
        <taxon>Eukaryota</taxon>
        <taxon>Fungi</taxon>
        <taxon>Dikarya</taxon>
        <taxon>Ascomycota</taxon>
        <taxon>Pezizomycotina</taxon>
        <taxon>Dothideomycetes</taxon>
        <taxon>Dothideomycetidae</taxon>
        <taxon>Mycosphaerellales</taxon>
        <taxon>Mycosphaerellaceae</taxon>
        <taxon>Ramularia</taxon>
    </lineage>
</organism>